<proteinExistence type="predicted"/>
<keyword evidence="3" id="KW-1185">Reference proteome</keyword>
<name>A0ABQ0ELS3_APOSI</name>
<reference evidence="2 3" key="1">
    <citation type="submission" date="2024-08" db="EMBL/GenBank/DDBJ databases">
        <title>The draft genome of Apodemus speciosus.</title>
        <authorList>
            <person name="Nabeshima K."/>
            <person name="Suzuki S."/>
            <person name="Onuma M."/>
        </authorList>
    </citation>
    <scope>NUCLEOTIDE SEQUENCE [LARGE SCALE GENOMIC DNA]</scope>
    <source>
        <strain evidence="2">IB14-021</strain>
    </source>
</reference>
<evidence type="ECO:0000256" key="1">
    <source>
        <dbReference type="SAM" id="MobiDB-lite"/>
    </source>
</evidence>
<sequence length="39" mass="4254">MSLAGGRAPRKTAGNRLSGLLEAEEEDEFYQTTYGGFTE</sequence>
<organism evidence="2 3">
    <name type="scientific">Apodemus speciosus</name>
    <name type="common">Large Japanese field mouse</name>
    <dbReference type="NCBI Taxonomy" id="105296"/>
    <lineage>
        <taxon>Eukaryota</taxon>
        <taxon>Metazoa</taxon>
        <taxon>Chordata</taxon>
        <taxon>Craniata</taxon>
        <taxon>Vertebrata</taxon>
        <taxon>Euteleostomi</taxon>
        <taxon>Mammalia</taxon>
        <taxon>Eutheria</taxon>
        <taxon>Euarchontoglires</taxon>
        <taxon>Glires</taxon>
        <taxon>Rodentia</taxon>
        <taxon>Myomorpha</taxon>
        <taxon>Muroidea</taxon>
        <taxon>Muridae</taxon>
        <taxon>Murinae</taxon>
        <taxon>Apodemus</taxon>
    </lineage>
</organism>
<comment type="caution">
    <text evidence="2">The sequence shown here is derived from an EMBL/GenBank/DDBJ whole genome shotgun (WGS) entry which is preliminary data.</text>
</comment>
<evidence type="ECO:0000313" key="3">
    <source>
        <dbReference type="Proteomes" id="UP001623349"/>
    </source>
</evidence>
<dbReference type="EMBL" id="BAAFST010000003">
    <property type="protein sequence ID" value="GAB1287827.1"/>
    <property type="molecule type" value="Genomic_DNA"/>
</dbReference>
<protein>
    <submittedName>
        <fullName evidence="2">Vacuolar protein sorting-associated protein 72 homolog</fullName>
    </submittedName>
</protein>
<gene>
    <name evidence="2" type="ORF">APTSU1_000305700</name>
</gene>
<feature type="region of interest" description="Disordered" evidence="1">
    <location>
        <begin position="1"/>
        <end position="24"/>
    </location>
</feature>
<accession>A0ABQ0ELS3</accession>
<dbReference type="Proteomes" id="UP001623349">
    <property type="component" value="Unassembled WGS sequence"/>
</dbReference>
<evidence type="ECO:0000313" key="2">
    <source>
        <dbReference type="EMBL" id="GAB1287827.1"/>
    </source>
</evidence>